<evidence type="ECO:0000256" key="1">
    <source>
        <dbReference type="SAM" id="Phobius"/>
    </source>
</evidence>
<dbReference type="AlphaFoldDB" id="A0A6A5XVN6"/>
<keyword evidence="1" id="KW-0812">Transmembrane</keyword>
<gene>
    <name evidence="2" type="ORF">BU24DRAFT_420431</name>
</gene>
<dbReference type="EMBL" id="ML978068">
    <property type="protein sequence ID" value="KAF2017378.1"/>
    <property type="molecule type" value="Genomic_DNA"/>
</dbReference>
<proteinExistence type="predicted"/>
<accession>A0A6A5XVN6</accession>
<dbReference type="RefSeq" id="XP_033385717.1">
    <property type="nucleotide sequence ID" value="XM_033527466.1"/>
</dbReference>
<protein>
    <submittedName>
        <fullName evidence="2">Uncharacterized protein</fullName>
    </submittedName>
</protein>
<sequence length="212" mass="23441">MELRQFFKPLSLNSNVWAVYGVVTVAASTSSTAHHFSSAPTPTPDHRTASMKTPSIEQSLLFPYSLDTSDLATTLLSKTRASGPWPTSLTSYKNEKLVANPTPISTINASEKRDSEGMSVGVKVGIGLTLGVLASALAFWLIFDSCYLRRKRRERAMMNAVEEVVRADIQESQERIVLESRVSIVFNDDTASEEVNVDMPRNGMSLPRRDRD</sequence>
<keyword evidence="1" id="KW-0472">Membrane</keyword>
<reference evidence="2" key="1">
    <citation type="journal article" date="2020" name="Stud. Mycol.">
        <title>101 Dothideomycetes genomes: a test case for predicting lifestyles and emergence of pathogens.</title>
        <authorList>
            <person name="Haridas S."/>
            <person name="Albert R."/>
            <person name="Binder M."/>
            <person name="Bloem J."/>
            <person name="Labutti K."/>
            <person name="Salamov A."/>
            <person name="Andreopoulos B."/>
            <person name="Baker S."/>
            <person name="Barry K."/>
            <person name="Bills G."/>
            <person name="Bluhm B."/>
            <person name="Cannon C."/>
            <person name="Castanera R."/>
            <person name="Culley D."/>
            <person name="Daum C."/>
            <person name="Ezra D."/>
            <person name="Gonzalez J."/>
            <person name="Henrissat B."/>
            <person name="Kuo A."/>
            <person name="Liang C."/>
            <person name="Lipzen A."/>
            <person name="Lutzoni F."/>
            <person name="Magnuson J."/>
            <person name="Mondo S."/>
            <person name="Nolan M."/>
            <person name="Ohm R."/>
            <person name="Pangilinan J."/>
            <person name="Park H.-J."/>
            <person name="Ramirez L."/>
            <person name="Alfaro M."/>
            <person name="Sun H."/>
            <person name="Tritt A."/>
            <person name="Yoshinaga Y."/>
            <person name="Zwiers L.-H."/>
            <person name="Turgeon B."/>
            <person name="Goodwin S."/>
            <person name="Spatafora J."/>
            <person name="Crous P."/>
            <person name="Grigoriev I."/>
        </authorList>
    </citation>
    <scope>NUCLEOTIDE SEQUENCE</scope>
    <source>
        <strain evidence="2">CBS 175.79</strain>
    </source>
</reference>
<dbReference type="Proteomes" id="UP000799778">
    <property type="component" value="Unassembled WGS sequence"/>
</dbReference>
<keyword evidence="1" id="KW-1133">Transmembrane helix</keyword>
<dbReference type="OrthoDB" id="3799930at2759"/>
<keyword evidence="3" id="KW-1185">Reference proteome</keyword>
<name>A0A6A5XVN6_9PLEO</name>
<feature type="transmembrane region" description="Helical" evidence="1">
    <location>
        <begin position="124"/>
        <end position="148"/>
    </location>
</feature>
<dbReference type="GeneID" id="54284863"/>
<evidence type="ECO:0000313" key="3">
    <source>
        <dbReference type="Proteomes" id="UP000799778"/>
    </source>
</evidence>
<evidence type="ECO:0000313" key="2">
    <source>
        <dbReference type="EMBL" id="KAF2017378.1"/>
    </source>
</evidence>
<organism evidence="2 3">
    <name type="scientific">Aaosphaeria arxii CBS 175.79</name>
    <dbReference type="NCBI Taxonomy" id="1450172"/>
    <lineage>
        <taxon>Eukaryota</taxon>
        <taxon>Fungi</taxon>
        <taxon>Dikarya</taxon>
        <taxon>Ascomycota</taxon>
        <taxon>Pezizomycotina</taxon>
        <taxon>Dothideomycetes</taxon>
        <taxon>Pleosporomycetidae</taxon>
        <taxon>Pleosporales</taxon>
        <taxon>Pleosporales incertae sedis</taxon>
        <taxon>Aaosphaeria</taxon>
    </lineage>
</organism>